<dbReference type="PIRSF" id="PIRSF006066">
    <property type="entry name" value="HI0050"/>
    <property type="match status" value="1"/>
</dbReference>
<dbReference type="AlphaFoldDB" id="A0ABD5NGB5"/>
<feature type="transmembrane region" description="Helical" evidence="7">
    <location>
        <begin position="279"/>
        <end position="296"/>
    </location>
</feature>
<evidence type="ECO:0000256" key="7">
    <source>
        <dbReference type="SAM" id="Phobius"/>
    </source>
</evidence>
<evidence type="ECO:0000256" key="5">
    <source>
        <dbReference type="ARBA" id="ARBA00022989"/>
    </source>
</evidence>
<accession>A0ABD5NGB5</accession>
<feature type="transmembrane region" description="Helical" evidence="7">
    <location>
        <begin position="54"/>
        <end position="73"/>
    </location>
</feature>
<feature type="transmembrane region" description="Helical" evidence="7">
    <location>
        <begin position="400"/>
        <end position="422"/>
    </location>
</feature>
<dbReference type="Pfam" id="PF06808">
    <property type="entry name" value="DctM"/>
    <property type="match status" value="1"/>
</dbReference>
<dbReference type="GO" id="GO:0005886">
    <property type="term" value="C:plasma membrane"/>
    <property type="evidence" value="ECO:0007669"/>
    <property type="project" value="UniProtKB-SubCell"/>
</dbReference>
<name>A0ABD5NGB5_9EURY</name>
<evidence type="ECO:0000313" key="9">
    <source>
        <dbReference type="EMBL" id="MFC3478238.1"/>
    </source>
</evidence>
<keyword evidence="2" id="KW-1003">Cell membrane</keyword>
<evidence type="ECO:0000256" key="4">
    <source>
        <dbReference type="ARBA" id="ARBA00022692"/>
    </source>
</evidence>
<dbReference type="RefSeq" id="WP_232570648.1">
    <property type="nucleotide sequence ID" value="NZ_CP089466.1"/>
</dbReference>
<dbReference type="NCBIfam" id="TIGR00786">
    <property type="entry name" value="dctM"/>
    <property type="match status" value="1"/>
</dbReference>
<dbReference type="InterPro" id="IPR010656">
    <property type="entry name" value="DctM"/>
</dbReference>
<keyword evidence="4 7" id="KW-0812">Transmembrane</keyword>
<evidence type="ECO:0000256" key="2">
    <source>
        <dbReference type="ARBA" id="ARBA00022475"/>
    </source>
</evidence>
<comment type="subcellular location">
    <subcellularLocation>
        <location evidence="1">Cell inner membrane</location>
        <topology evidence="1">Multi-pass membrane protein</topology>
    </subcellularLocation>
</comment>
<dbReference type="GeneID" id="69118755"/>
<dbReference type="Proteomes" id="UP001595660">
    <property type="component" value="Unassembled WGS sequence"/>
</dbReference>
<evidence type="ECO:0000256" key="1">
    <source>
        <dbReference type="ARBA" id="ARBA00004429"/>
    </source>
</evidence>
<sequence>MGMLGVVVIAMFVLLALLRVPVWVALLAPALWYSFVEGQPVIFPATNMMRSLDSFTFLAIPLFIYVGSLMNHGDITEKIFDFADSLVGHYDGGLAQVNIVTSLIFAGISGSALADIGGVGRVLIKSMTDADYDADFSAALTSASATVGPIFPPSIPLIIFGIIAEVSVLSLLLAGALPALLTVAALMLGTVYVAKTQDLPSNDKRASVRDIGRTFLVALPALLTPVVLVSGMLAGVFSPTEAAGVTVFYILLVNTFVYRIVDFGYIWKAAVETTKTSGSIVIILAAASVFSFVLSVENIDTMFAQTLFTISENKLVLLLLVNLVLLFIGLFLDPIAALVMMTPIVAPTLVEAGVDPVHVGVIMVFNLMLGLLTPPLGLSVYLSADIADVPVARVFSRTKVYYVILIAALLVITYVPQITMYVPRTF</sequence>
<feature type="transmembrane region" description="Helical" evidence="7">
    <location>
        <begin position="6"/>
        <end position="33"/>
    </location>
</feature>
<dbReference type="InterPro" id="IPR004681">
    <property type="entry name" value="TRAP_DctM"/>
</dbReference>
<evidence type="ECO:0000256" key="3">
    <source>
        <dbReference type="ARBA" id="ARBA00022519"/>
    </source>
</evidence>
<dbReference type="PANTHER" id="PTHR33362">
    <property type="entry name" value="SIALIC ACID TRAP TRANSPORTER PERMEASE PROTEIN SIAT-RELATED"/>
    <property type="match status" value="1"/>
</dbReference>
<protein>
    <submittedName>
        <fullName evidence="9">TRAP transporter large permease</fullName>
    </submittedName>
</protein>
<keyword evidence="5 7" id="KW-1133">Transmembrane helix</keyword>
<feature type="transmembrane region" description="Helical" evidence="7">
    <location>
        <begin position="215"/>
        <end position="237"/>
    </location>
</feature>
<keyword evidence="10" id="KW-1185">Reference proteome</keyword>
<feature type="transmembrane region" description="Helical" evidence="7">
    <location>
        <begin position="316"/>
        <end position="345"/>
    </location>
</feature>
<comment type="caution">
    <text evidence="9">The sequence shown here is derived from an EMBL/GenBank/DDBJ whole genome shotgun (WGS) entry which is preliminary data.</text>
</comment>
<gene>
    <name evidence="9" type="ORF">ACFOKC_10960</name>
</gene>
<evidence type="ECO:0000256" key="6">
    <source>
        <dbReference type="ARBA" id="ARBA00023136"/>
    </source>
</evidence>
<dbReference type="EMBL" id="JBHRWN010000002">
    <property type="protein sequence ID" value="MFC3478238.1"/>
    <property type="molecule type" value="Genomic_DNA"/>
</dbReference>
<feature type="transmembrane region" description="Helical" evidence="7">
    <location>
        <begin position="243"/>
        <end position="267"/>
    </location>
</feature>
<keyword evidence="6 7" id="KW-0472">Membrane</keyword>
<reference evidence="9 10" key="1">
    <citation type="journal article" date="2019" name="Int. J. Syst. Evol. Microbiol.">
        <title>The Global Catalogue of Microorganisms (GCM) 10K type strain sequencing project: providing services to taxonomists for standard genome sequencing and annotation.</title>
        <authorList>
            <consortium name="The Broad Institute Genomics Platform"/>
            <consortium name="The Broad Institute Genome Sequencing Center for Infectious Disease"/>
            <person name="Wu L."/>
            <person name="Ma J."/>
        </authorList>
    </citation>
    <scope>NUCLEOTIDE SEQUENCE [LARGE SCALE GENOMIC DNA]</scope>
    <source>
        <strain evidence="9 10">CGMCC 1.12562</strain>
    </source>
</reference>
<dbReference type="PANTHER" id="PTHR33362:SF3">
    <property type="entry name" value="SIALIC ACID TRAP TRANSPORTER PERMEASE PROTEIN SIAT"/>
    <property type="match status" value="1"/>
</dbReference>
<keyword evidence="3" id="KW-0997">Cell inner membrane</keyword>
<proteinExistence type="predicted"/>
<feature type="transmembrane region" description="Helical" evidence="7">
    <location>
        <begin position="136"/>
        <end position="163"/>
    </location>
</feature>
<feature type="domain" description="TRAP C4-dicarboxylate transport system permease DctM subunit" evidence="8">
    <location>
        <begin position="10"/>
        <end position="418"/>
    </location>
</feature>
<organism evidence="9 10">
    <name type="scientific">Halobacterium litoreum</name>
    <dbReference type="NCBI Taxonomy" id="2039234"/>
    <lineage>
        <taxon>Archaea</taxon>
        <taxon>Methanobacteriati</taxon>
        <taxon>Methanobacteriota</taxon>
        <taxon>Stenosarchaea group</taxon>
        <taxon>Halobacteria</taxon>
        <taxon>Halobacteriales</taxon>
        <taxon>Halobacteriaceae</taxon>
        <taxon>Halobacterium</taxon>
    </lineage>
</organism>
<evidence type="ECO:0000313" key="10">
    <source>
        <dbReference type="Proteomes" id="UP001595660"/>
    </source>
</evidence>
<feature type="transmembrane region" description="Helical" evidence="7">
    <location>
        <begin position="93"/>
        <end position="124"/>
    </location>
</feature>
<evidence type="ECO:0000259" key="8">
    <source>
        <dbReference type="Pfam" id="PF06808"/>
    </source>
</evidence>
<feature type="transmembrane region" description="Helical" evidence="7">
    <location>
        <begin position="357"/>
        <end position="380"/>
    </location>
</feature>
<feature type="transmembrane region" description="Helical" evidence="7">
    <location>
        <begin position="169"/>
        <end position="194"/>
    </location>
</feature>